<keyword evidence="5" id="KW-0238">DNA-binding</keyword>
<dbReference type="GO" id="GO:0004016">
    <property type="term" value="F:adenylate cyclase activity"/>
    <property type="evidence" value="ECO:0007669"/>
    <property type="project" value="TreeGrafter"/>
</dbReference>
<evidence type="ECO:0000256" key="3">
    <source>
        <dbReference type="SAM" id="MobiDB-lite"/>
    </source>
</evidence>
<name>A0A7W7QX26_KITKI</name>
<keyword evidence="2" id="KW-0067">ATP-binding</keyword>
<sequence length="1021" mass="107986">MLTTSPVLVGRDEELALVEAGLRAARQGAGSAVFLLGDAGIGKSRLASECAFRAVASGLAVLRGRSSATGAAMPFRPIAEALLSLFRVGGPPQDPELAPYRSALGGLVPEWRGATPPDGSTSLVETAEAVLRLLAAVSREPSSRQEQGCLLVIEDLHDADAETLSVIEYLVDNLAGLPVFLLVTLRPGAGPGDDLVRAAGRRRSAVLAELRPLTPDQVRLVAESCLGAGAGQLPQPVTDKLVQDSEGNPFVVEELLSGMVAANVLRGGADGWRVNGDLTIDVPATVVHSVAQRVGRLSPVGRELLHSAAVLGRRFALPVLKLVTGLDDRSLLVHLRAGIDAQLISPSGPVADWYEFRHALTTEALLADLLPGERAAIAARAADAVEQAYPGLPGDWCQQVAVLRLAAGDTRGAALLFAQAGQAALRDGAVTSAVSLLEHAHTLMAEAGPSEDAGSVLERLIYTLVETGRLDRALRLAETLPLTGPGALDDARAAALHTRLAWGAVSALRHEEAAARVALVRGLLGRFDSSSITPALDVVEANLVLTGIGEPGGLLGGSAGGSPGDSQGGGAGAGVGVGAGREAGGDRTSQAELLARRAADDAERAGLPEVACQALQFLALLERRHGFDRADACLERLLALATEHGLTTWRLDALLRLGANEFMRNGTSEQLARAHRAAVELGAIVLGHTAEATMASQAVFRGEYATARALTDRCAGATARLRHVDNHQYVLLTRAALAAHQGRRREMEQELAEFYRWDGNRSLKMPLVFGHCRAMCSLLEEDRVQALVELDNARAWEDENPTVFYFNGRYGLGPLLQVLTRRTTEAEHELVLADPGTGLLWNRQFERLAYAVHQGRAGRGEAAMRAVAQAREASAPFLMARHLGLRLVAEAALADGWGDPVPWLRTAEEYFHGAGVPAVASACRDLLRRAGATVPQRRSGSDRVPPELRRQGLTAREYEVLLLLGPRLGNQEIAGRLYISPRTVEKHVASLLTKTGQAHRAALCDYAARFGSVDSDPSGAG</sequence>
<feature type="domain" description="HTH luxR-type" evidence="4">
    <location>
        <begin position="946"/>
        <end position="1011"/>
    </location>
</feature>
<evidence type="ECO:0000313" key="5">
    <source>
        <dbReference type="EMBL" id="MBB4921347.1"/>
    </source>
</evidence>
<reference evidence="5 6" key="1">
    <citation type="submission" date="2020-08" db="EMBL/GenBank/DDBJ databases">
        <title>Sequencing the genomes of 1000 actinobacteria strains.</title>
        <authorList>
            <person name="Klenk H.-P."/>
        </authorList>
    </citation>
    <scope>NUCLEOTIDE SEQUENCE [LARGE SCALE GENOMIC DNA]</scope>
    <source>
        <strain evidence="5 6">DSM 41654</strain>
    </source>
</reference>
<organism evidence="5 6">
    <name type="scientific">Kitasatospora kifunensis</name>
    <name type="common">Streptomyces kifunensis</name>
    <dbReference type="NCBI Taxonomy" id="58351"/>
    <lineage>
        <taxon>Bacteria</taxon>
        <taxon>Bacillati</taxon>
        <taxon>Actinomycetota</taxon>
        <taxon>Actinomycetes</taxon>
        <taxon>Kitasatosporales</taxon>
        <taxon>Streptomycetaceae</taxon>
        <taxon>Kitasatospora</taxon>
    </lineage>
</organism>
<dbReference type="GO" id="GO:0005524">
    <property type="term" value="F:ATP binding"/>
    <property type="evidence" value="ECO:0007669"/>
    <property type="project" value="UniProtKB-KW"/>
</dbReference>
<keyword evidence="1" id="KW-0547">Nucleotide-binding</keyword>
<dbReference type="InterPro" id="IPR036388">
    <property type="entry name" value="WH-like_DNA-bd_sf"/>
</dbReference>
<dbReference type="AlphaFoldDB" id="A0A7W7QX26"/>
<gene>
    <name evidence="5" type="ORF">FHR34_000340</name>
</gene>
<dbReference type="InterPro" id="IPR027417">
    <property type="entry name" value="P-loop_NTPase"/>
</dbReference>
<evidence type="ECO:0000313" key="6">
    <source>
        <dbReference type="Proteomes" id="UP000540506"/>
    </source>
</evidence>
<dbReference type="Pfam" id="PF00196">
    <property type="entry name" value="GerE"/>
    <property type="match status" value="1"/>
</dbReference>
<dbReference type="PRINTS" id="PR00038">
    <property type="entry name" value="HTHLUXR"/>
</dbReference>
<dbReference type="SUPFAM" id="SSF52540">
    <property type="entry name" value="P-loop containing nucleoside triphosphate hydrolases"/>
    <property type="match status" value="1"/>
</dbReference>
<evidence type="ECO:0000259" key="4">
    <source>
        <dbReference type="PROSITE" id="PS50043"/>
    </source>
</evidence>
<dbReference type="InterPro" id="IPR016032">
    <property type="entry name" value="Sig_transdc_resp-reg_C-effctor"/>
</dbReference>
<dbReference type="Proteomes" id="UP000540506">
    <property type="component" value="Unassembled WGS sequence"/>
</dbReference>
<feature type="compositionally biased region" description="Gly residues" evidence="3">
    <location>
        <begin position="556"/>
        <end position="582"/>
    </location>
</feature>
<accession>A0A7W7QX26</accession>
<evidence type="ECO:0000256" key="1">
    <source>
        <dbReference type="ARBA" id="ARBA00022741"/>
    </source>
</evidence>
<dbReference type="InterPro" id="IPR041664">
    <property type="entry name" value="AAA_16"/>
</dbReference>
<protein>
    <submittedName>
        <fullName evidence="5">DNA-binding CsgD family transcriptional regulator</fullName>
    </submittedName>
</protein>
<evidence type="ECO:0000256" key="2">
    <source>
        <dbReference type="ARBA" id="ARBA00022840"/>
    </source>
</evidence>
<dbReference type="GO" id="GO:0006355">
    <property type="term" value="P:regulation of DNA-templated transcription"/>
    <property type="evidence" value="ECO:0007669"/>
    <property type="project" value="InterPro"/>
</dbReference>
<dbReference type="PANTHER" id="PTHR16305:SF35">
    <property type="entry name" value="TRANSCRIPTIONAL ACTIVATOR DOMAIN"/>
    <property type="match status" value="1"/>
</dbReference>
<dbReference type="RefSeq" id="WP_184933697.1">
    <property type="nucleotide sequence ID" value="NZ_JACHJV010000001.1"/>
</dbReference>
<dbReference type="PROSITE" id="PS50043">
    <property type="entry name" value="HTH_LUXR_2"/>
    <property type="match status" value="1"/>
</dbReference>
<dbReference type="SUPFAM" id="SSF46894">
    <property type="entry name" value="C-terminal effector domain of the bipartite response regulators"/>
    <property type="match status" value="1"/>
</dbReference>
<dbReference type="GO" id="GO:0003677">
    <property type="term" value="F:DNA binding"/>
    <property type="evidence" value="ECO:0007669"/>
    <property type="project" value="UniProtKB-KW"/>
</dbReference>
<feature type="region of interest" description="Disordered" evidence="3">
    <location>
        <begin position="556"/>
        <end position="589"/>
    </location>
</feature>
<dbReference type="Gene3D" id="1.10.10.10">
    <property type="entry name" value="Winged helix-like DNA-binding domain superfamily/Winged helix DNA-binding domain"/>
    <property type="match status" value="1"/>
</dbReference>
<dbReference type="CDD" id="cd06170">
    <property type="entry name" value="LuxR_C_like"/>
    <property type="match status" value="1"/>
</dbReference>
<dbReference type="Pfam" id="PF13191">
    <property type="entry name" value="AAA_16"/>
    <property type="match status" value="1"/>
</dbReference>
<comment type="caution">
    <text evidence="5">The sequence shown here is derived from an EMBL/GenBank/DDBJ whole genome shotgun (WGS) entry which is preliminary data.</text>
</comment>
<dbReference type="SMART" id="SM00421">
    <property type="entry name" value="HTH_LUXR"/>
    <property type="match status" value="1"/>
</dbReference>
<dbReference type="InterPro" id="IPR000792">
    <property type="entry name" value="Tscrpt_reg_LuxR_C"/>
</dbReference>
<proteinExistence type="predicted"/>
<dbReference type="PANTHER" id="PTHR16305">
    <property type="entry name" value="TESTICULAR SOLUBLE ADENYLYL CYCLASE"/>
    <property type="match status" value="1"/>
</dbReference>
<dbReference type="EMBL" id="JACHJV010000001">
    <property type="protein sequence ID" value="MBB4921347.1"/>
    <property type="molecule type" value="Genomic_DNA"/>
</dbReference>
<dbReference type="GO" id="GO:0005737">
    <property type="term" value="C:cytoplasm"/>
    <property type="evidence" value="ECO:0007669"/>
    <property type="project" value="TreeGrafter"/>
</dbReference>
<keyword evidence="6" id="KW-1185">Reference proteome</keyword>